<accession>A0A125W4L1</accession>
<gene>
    <name evidence="1" type="ORF">HMPREF9498_02077</name>
</gene>
<reference evidence="1 2" key="1">
    <citation type="submission" date="2010-07" db="EMBL/GenBank/DDBJ databases">
        <authorList>
            <person name="Sid Ahmed O."/>
        </authorList>
    </citation>
    <scope>NUCLEOTIDE SEQUENCE [LARGE SCALE GENOMIC DNA]</scope>
    <source>
        <strain evidence="1 2">TX4248</strain>
    </source>
</reference>
<dbReference type="Proteomes" id="UP000004846">
    <property type="component" value="Unassembled WGS sequence"/>
</dbReference>
<evidence type="ECO:0000313" key="1">
    <source>
        <dbReference type="EMBL" id="EFM82350.1"/>
    </source>
</evidence>
<dbReference type="HOGENOM" id="CLU_195368_0_0_9"/>
<organism evidence="1 2">
    <name type="scientific">Enterococcus faecalis TX4248</name>
    <dbReference type="NCBI Taxonomy" id="749495"/>
    <lineage>
        <taxon>Bacteria</taxon>
        <taxon>Bacillati</taxon>
        <taxon>Bacillota</taxon>
        <taxon>Bacilli</taxon>
        <taxon>Lactobacillales</taxon>
        <taxon>Enterococcaceae</taxon>
        <taxon>Enterococcus</taxon>
    </lineage>
</organism>
<proteinExistence type="predicted"/>
<name>A0A125W4L1_ENTFL</name>
<comment type="caution">
    <text evidence="1">The sequence shown here is derived from an EMBL/GenBank/DDBJ whole genome shotgun (WGS) entry which is preliminary data.</text>
</comment>
<evidence type="ECO:0000313" key="2">
    <source>
        <dbReference type="Proteomes" id="UP000004846"/>
    </source>
</evidence>
<dbReference type="EMBL" id="AEBR01000067">
    <property type="protein sequence ID" value="EFM82350.1"/>
    <property type="molecule type" value="Genomic_DNA"/>
</dbReference>
<sequence length="77" mass="8914">MNWSNVFIDIQQWMADSNHVSKKYPITSDKYWDWLIQSIGELGNRYNNHPVVLAFLTVLIKIQEDSYKQVLGGNANG</sequence>
<dbReference type="AlphaFoldDB" id="A0A125W4L1"/>
<dbReference type="RefSeq" id="WP_002402374.1">
    <property type="nucleotide sequence ID" value="NZ_GL454464.1"/>
</dbReference>
<protein>
    <submittedName>
        <fullName evidence="1">Uncharacterized protein</fullName>
    </submittedName>
</protein>